<dbReference type="RefSeq" id="WP_106194843.1">
    <property type="nucleotide sequence ID" value="NZ_PVTO01000020.1"/>
</dbReference>
<dbReference type="AlphaFoldDB" id="A0A2T0W603"/>
<accession>A0A2T0W603</accession>
<dbReference type="EMBL" id="PVTO01000020">
    <property type="protein sequence ID" value="PRY80984.1"/>
    <property type="molecule type" value="Genomic_DNA"/>
</dbReference>
<dbReference type="Proteomes" id="UP000238205">
    <property type="component" value="Unassembled WGS sequence"/>
</dbReference>
<keyword evidence="1" id="KW-0812">Transmembrane</keyword>
<dbReference type="OrthoDB" id="2166493at2"/>
<reference evidence="2 3" key="1">
    <citation type="submission" date="2018-03" db="EMBL/GenBank/DDBJ databases">
        <title>Genomic Encyclopedia of Archaeal and Bacterial Type Strains, Phase II (KMG-II): from individual species to whole genera.</title>
        <authorList>
            <person name="Goeker M."/>
        </authorList>
    </citation>
    <scope>NUCLEOTIDE SEQUENCE [LARGE SCALE GENOMIC DNA]</scope>
    <source>
        <strain evidence="2 3">DSM 13175</strain>
    </source>
</reference>
<feature type="transmembrane region" description="Helical" evidence="1">
    <location>
        <begin position="61"/>
        <end position="84"/>
    </location>
</feature>
<organism evidence="2 3">
    <name type="scientific">Alkalibacterium olivapovliticus</name>
    <dbReference type="NCBI Taxonomy" id="99907"/>
    <lineage>
        <taxon>Bacteria</taxon>
        <taxon>Bacillati</taxon>
        <taxon>Bacillota</taxon>
        <taxon>Bacilli</taxon>
        <taxon>Lactobacillales</taxon>
        <taxon>Carnobacteriaceae</taxon>
        <taxon>Alkalibacterium</taxon>
    </lineage>
</organism>
<evidence type="ECO:0000313" key="3">
    <source>
        <dbReference type="Proteomes" id="UP000238205"/>
    </source>
</evidence>
<comment type="caution">
    <text evidence="2">The sequence shown here is derived from an EMBL/GenBank/DDBJ whole genome shotgun (WGS) entry which is preliminary data.</text>
</comment>
<keyword evidence="1" id="KW-1133">Transmembrane helix</keyword>
<evidence type="ECO:0000256" key="1">
    <source>
        <dbReference type="SAM" id="Phobius"/>
    </source>
</evidence>
<feature type="transmembrane region" description="Helical" evidence="1">
    <location>
        <begin position="90"/>
        <end position="110"/>
    </location>
</feature>
<protein>
    <submittedName>
        <fullName evidence="2">Uncharacterized protein</fullName>
    </submittedName>
</protein>
<name>A0A2T0W603_9LACT</name>
<proteinExistence type="predicted"/>
<sequence length="129" mass="14745">MIIMYSIIVGVSIVLAVLKGVAIYKATQKEYSSIYITMFRGFNVSALLKEKEIKTDKVKKAIIINSILDLVYIFAVLIYFFVTISLRSDGLFYSNNILSLIFPLLIFKFVNDFITDWQINKAVRESSPN</sequence>
<keyword evidence="1" id="KW-0472">Membrane</keyword>
<evidence type="ECO:0000313" key="2">
    <source>
        <dbReference type="EMBL" id="PRY80984.1"/>
    </source>
</evidence>
<gene>
    <name evidence="2" type="ORF">CLV38_12045</name>
</gene>
<keyword evidence="3" id="KW-1185">Reference proteome</keyword>